<evidence type="ECO:0000256" key="6">
    <source>
        <dbReference type="ARBA" id="ARBA00023163"/>
    </source>
</evidence>
<evidence type="ECO:0000259" key="9">
    <source>
        <dbReference type="SMART" id="SM00663"/>
    </source>
</evidence>
<dbReference type="Pfam" id="PF11523">
    <property type="entry name" value="DUF3223"/>
    <property type="match status" value="1"/>
</dbReference>
<dbReference type="GO" id="GO:0006351">
    <property type="term" value="P:DNA-templated transcription"/>
    <property type="evidence" value="ECO:0007669"/>
    <property type="project" value="InterPro"/>
</dbReference>
<dbReference type="SMART" id="SM00663">
    <property type="entry name" value="RPOLA_N"/>
    <property type="match status" value="1"/>
</dbReference>
<keyword evidence="5" id="KW-0862">Zinc</keyword>
<reference evidence="10" key="1">
    <citation type="submission" date="2022-05" db="EMBL/GenBank/DDBJ databases">
        <title>The Musa troglodytarum L. genome provides insights into the mechanism of non-climacteric behaviour and enrichment of carotenoids.</title>
        <authorList>
            <person name="Wang J."/>
        </authorList>
    </citation>
    <scope>NUCLEOTIDE SEQUENCE</scope>
    <source>
        <tissue evidence="10">Leaf</tissue>
    </source>
</reference>
<dbReference type="Gene3D" id="1.10.132.30">
    <property type="match status" value="1"/>
</dbReference>
<proteinExistence type="predicted"/>
<keyword evidence="11" id="KW-1185">Reference proteome</keyword>
<dbReference type="Pfam" id="PF04983">
    <property type="entry name" value="RNA_pol_Rpb1_3"/>
    <property type="match status" value="1"/>
</dbReference>
<dbReference type="PANTHER" id="PTHR19376:SF36">
    <property type="entry name" value="DNA-DIRECTED RNA POLYMERASE IV SUBUNIT 1"/>
    <property type="match status" value="1"/>
</dbReference>
<evidence type="ECO:0000313" key="10">
    <source>
        <dbReference type="EMBL" id="URE25019.1"/>
    </source>
</evidence>
<dbReference type="PANTHER" id="PTHR19376">
    <property type="entry name" value="DNA-DIRECTED RNA POLYMERASE"/>
    <property type="match status" value="1"/>
</dbReference>
<dbReference type="Gene3D" id="4.10.860.120">
    <property type="entry name" value="RNA polymerase II, clamp domain"/>
    <property type="match status" value="1"/>
</dbReference>
<evidence type="ECO:0000256" key="5">
    <source>
        <dbReference type="ARBA" id="ARBA00022833"/>
    </source>
</evidence>
<organism evidence="10 11">
    <name type="scientific">Musa troglodytarum</name>
    <name type="common">fe'i banana</name>
    <dbReference type="NCBI Taxonomy" id="320322"/>
    <lineage>
        <taxon>Eukaryota</taxon>
        <taxon>Viridiplantae</taxon>
        <taxon>Streptophyta</taxon>
        <taxon>Embryophyta</taxon>
        <taxon>Tracheophyta</taxon>
        <taxon>Spermatophyta</taxon>
        <taxon>Magnoliopsida</taxon>
        <taxon>Liliopsida</taxon>
        <taxon>Zingiberales</taxon>
        <taxon>Musaceae</taxon>
        <taxon>Musa</taxon>
    </lineage>
</organism>
<dbReference type="InterPro" id="IPR000722">
    <property type="entry name" value="RNA_pol_asu"/>
</dbReference>
<evidence type="ECO:0000256" key="4">
    <source>
        <dbReference type="ARBA" id="ARBA00022695"/>
    </source>
</evidence>
<evidence type="ECO:0000256" key="7">
    <source>
        <dbReference type="ARBA" id="ARBA00048552"/>
    </source>
</evidence>
<dbReference type="SUPFAM" id="SSF64484">
    <property type="entry name" value="beta and beta-prime subunits of DNA dependent RNA-polymerase"/>
    <property type="match status" value="1"/>
</dbReference>
<dbReference type="InterPro" id="IPR007083">
    <property type="entry name" value="RNA_pol_Rpb1_4"/>
</dbReference>
<dbReference type="InterPro" id="IPR006592">
    <property type="entry name" value="RNA_pol_N"/>
</dbReference>
<dbReference type="InterPro" id="IPR007066">
    <property type="entry name" value="RNA_pol_Rpb1_3"/>
</dbReference>
<protein>
    <recommendedName>
        <fullName evidence="1">DNA-directed RNA polymerase</fullName>
        <ecNumber evidence="1">2.7.7.6</ecNumber>
    </recommendedName>
</protein>
<dbReference type="InterPro" id="IPR042102">
    <property type="entry name" value="RNA_pol_Rpb1_3_sf"/>
</dbReference>
<comment type="catalytic activity">
    <reaction evidence="7">
        <text>RNA(n) + a ribonucleoside 5'-triphosphate = RNA(n+1) + diphosphate</text>
        <dbReference type="Rhea" id="RHEA:21248"/>
        <dbReference type="Rhea" id="RHEA-COMP:14527"/>
        <dbReference type="Rhea" id="RHEA-COMP:17342"/>
        <dbReference type="ChEBI" id="CHEBI:33019"/>
        <dbReference type="ChEBI" id="CHEBI:61557"/>
        <dbReference type="ChEBI" id="CHEBI:140395"/>
        <dbReference type="EC" id="2.7.7.6"/>
    </reaction>
</comment>
<evidence type="ECO:0000256" key="3">
    <source>
        <dbReference type="ARBA" id="ARBA00022679"/>
    </source>
</evidence>
<keyword evidence="4" id="KW-0548">Nucleotidyltransferase</keyword>
<dbReference type="EC" id="2.7.7.6" evidence="1"/>
<evidence type="ECO:0000256" key="1">
    <source>
        <dbReference type="ARBA" id="ARBA00012418"/>
    </source>
</evidence>
<dbReference type="InterPro" id="IPR044893">
    <property type="entry name" value="RNA_pol_Rpb1_clamp_domain"/>
</dbReference>
<dbReference type="Gene3D" id="1.10.274.100">
    <property type="entry name" value="RNA polymerase Rpb1, domain 3"/>
    <property type="match status" value="1"/>
</dbReference>
<evidence type="ECO:0000256" key="8">
    <source>
        <dbReference type="SAM" id="MobiDB-lite"/>
    </source>
</evidence>
<dbReference type="Pfam" id="PF00623">
    <property type="entry name" value="RNA_pol_Rpb1_2"/>
    <property type="match status" value="1"/>
</dbReference>
<dbReference type="GO" id="GO:0003899">
    <property type="term" value="F:DNA-directed RNA polymerase activity"/>
    <property type="evidence" value="ECO:0007669"/>
    <property type="project" value="UniProtKB-EC"/>
</dbReference>
<dbReference type="Gene3D" id="3.30.1490.180">
    <property type="entry name" value="RNA polymerase ii"/>
    <property type="match status" value="1"/>
</dbReference>
<feature type="region of interest" description="Disordered" evidence="8">
    <location>
        <begin position="1908"/>
        <end position="1939"/>
    </location>
</feature>
<keyword evidence="6" id="KW-0804">Transcription</keyword>
<dbReference type="EMBL" id="CP097510">
    <property type="protein sequence ID" value="URE25019.1"/>
    <property type="molecule type" value="Genomic_DNA"/>
</dbReference>
<dbReference type="Gene3D" id="2.40.40.20">
    <property type="match status" value="1"/>
</dbReference>
<dbReference type="InterPro" id="IPR038120">
    <property type="entry name" value="Rpb1_funnel_sf"/>
</dbReference>
<sequence>MYYSTGTPHQEYYPQPAIGVSRRGPQGPGCGSRRATRRVVRDQRLLNGTLFLPNPDARFLVPSPFFAAFASPFTYSPLLSARLSCRSQAAASVGNALFLQRTDQRFCVAIPSGRLSGIIFDLMTDADIEKICNVSIVEANEVTSAKLGLPNASSQCATCGSRNIRDCDGHSGFIKLPKTIYHPFFVTEVVHILNQICPGCKTVKKDLKLKGCVILEASEKAIGEGIYTLEAFGKNLTVLQRRLLKLCRSKLMLPTRSILARNTKVRFINLKKILKTRKLSPPFPHLLDFFFLVCHTFFLLLHLPSSLSLSPGLDGIDLYQVLAADWYQHWTRNWVSKDSQVSCKYCARKANGWYPPVKFKISSKDILGRRSLSIIAEVNEKLPKKFHSKSLSEVLPEDYWNFIPKVSMQQGAKPSKIDLTPHQVFCLLRELDPEFIQQFVSRRELLFLSYLPITPNCQRVVETSHVFADGPKLSFDERTRAYKRLADTSKKIGEFRHHQQFGPLATSYTMSRVLDCFNASKASYTIFFSHACGTAVVLFDHQSNLHAASSSRGDSTSGLRWLKDVVLSKRTDNVFRMTMVGDPKIKLQEIGIPFDISESLIVAEQVNSYNFEKLNMSCNLHLLRKEGLNTRSNRQLTSLHKTNQLQVGDVVYRPLENGDIILVNRPPSVHQHSLIALSVMILPIQSVISINPLCCAPLLGDFDGDCLHGYVPQSIGCRVELQELLSLDNQLFNAQDGRSLVSLTHDSLTAAYLLTANREFLNKVDMQQLAMLCPFPMLPPAVVKTSKFQIPLWTGEQLFSMLLPPTMDFGVNSRNMICKGEVMASLGGSFWLQNTTTGLFTTMFKHYGRKALDYLCCSQELLCEYLSLRGLSVSLGDVYLSSDSYSRRKMMDEIYFGLEEAEDACQVMQLMLEPEMENLLRNHNKDEDTLDCMSQYKIAQERTCVSQVSIAAFKNVYHDLLSQTYQFISKDNSMLEMIEAGSKGSLVKLIQQGACLGLQLFAHPLPFTVPSKLNCCMWNNLKALDGVISDAAKCLCGQNSYAVISASFLDGLNPLECFVHAICGRANLFTENAELPGTLTRKLMFYMRDLYLAYDGTVRSAYGQQIVEFSYSILEDSTEGGEACVSYDGKGAEYTGLGGEPVGSWAACSISEAAYGSLEFPINSLEDSPLMKLKMVLECCKSNASTNHTALLFLSKRLHGWRYGFEYGALEVKNHLERVCFFNLIVTVMILYGGHDVQGTNFSPWIMHFHVSKDKMLRRRLNVQFVKNELIKHYNCTREKMNPMLPRLCFVSKSVTAFFAALSSIFLNCSSAYKWKEHDDSFCLSVAAETSESLIQLDTIRDMVIPLLLETPIKGFWASEKVEILCESLPSSGSELFLKVTMSKKCLPGSFWSNLQSACIPIMDLIDWQRSHPDNVYNISGTYGIDAAWKYFVKSLKSVTADIGRDIHKRHLFMAADCLSVTGEFHGLSTKGLRQQRNDMSISSPFAQACLSNPVNCFVNAAKQGSMDHLSGTLDAVAWGKEAPIGTGGPFEIVYSGKVHNLIRGEGIYKNLHSIKAELQQGDSEVRIAANQTVPAKWKQQPKYSTNFDGAKETIDPQTSDEDHLNEGIVSKFPTNNCKGHNKRQQKSANNFLAKSHLTFGLRSKFSSESVSSWTDVVDMCSSLRTILYKYPIDGFLDEKDKSSLIEALNYHPKRAAKVGSGIQKIKVGHSPLHPGSRCFVLLRSDGSLEDFSYRKCVVGAAKLISPEFGSIGLWAVVVDQNDAVVSEKVGDFCSVYLNPTSRSCISSTPPPEFSAPVHTWRLPSTTTPPSLHQLNPNGFAQKETSGQRRSWFLALVAVALVLLCSLRRDQPPARDGRLRERACDETYVVGDLPFRYLSLLGMGPQSGPTWAKDYMRNVRNRAATYSQGGAHGISGEEQPPTQGSKRVQKSSRARATCPAHRPWYVARGPLARVALSRPPDGPASVVGLAFSLWDPVAHASLSPPTFGVSATANGTRLAQYLQ</sequence>
<name>A0A9E7H029_9LILI</name>
<evidence type="ECO:0000256" key="2">
    <source>
        <dbReference type="ARBA" id="ARBA00022478"/>
    </source>
</evidence>
<evidence type="ECO:0000313" key="11">
    <source>
        <dbReference type="Proteomes" id="UP001055439"/>
    </source>
</evidence>
<dbReference type="GO" id="GO:0000428">
    <property type="term" value="C:DNA-directed RNA polymerase complex"/>
    <property type="evidence" value="ECO:0007669"/>
    <property type="project" value="UniProtKB-KW"/>
</dbReference>
<dbReference type="Pfam" id="PF05000">
    <property type="entry name" value="RNA_pol_Rpb1_4"/>
    <property type="match status" value="1"/>
</dbReference>
<feature type="domain" description="RNA polymerase N-terminal" evidence="9">
    <location>
        <begin position="444"/>
        <end position="755"/>
    </location>
</feature>
<dbReference type="Gene3D" id="3.10.450.40">
    <property type="match status" value="1"/>
</dbReference>
<dbReference type="InterPro" id="IPR045867">
    <property type="entry name" value="DNA-dir_RpoC_beta_prime"/>
</dbReference>
<dbReference type="GO" id="GO:0003677">
    <property type="term" value="F:DNA binding"/>
    <property type="evidence" value="ECO:0007669"/>
    <property type="project" value="InterPro"/>
</dbReference>
<keyword evidence="3" id="KW-0808">Transferase</keyword>
<dbReference type="Proteomes" id="UP001055439">
    <property type="component" value="Chromosome 8"/>
</dbReference>
<gene>
    <name evidence="10" type="ORF">MUK42_18081</name>
</gene>
<accession>A0A9E7H029</accession>
<keyword evidence="2 10" id="KW-0240">DNA-directed RNA polymerase</keyword>
<dbReference type="OrthoDB" id="409625at2759"/>